<dbReference type="AlphaFoldDB" id="A0AB39BGN4"/>
<dbReference type="InterPro" id="IPR050855">
    <property type="entry name" value="NDM-1-like"/>
</dbReference>
<dbReference type="SMART" id="SM00849">
    <property type="entry name" value="Lactamase_B"/>
    <property type="match status" value="1"/>
</dbReference>
<keyword evidence="2" id="KW-0378">Hydrolase</keyword>
<dbReference type="Pfam" id="PF00753">
    <property type="entry name" value="Lactamase_B"/>
    <property type="match status" value="1"/>
</dbReference>
<dbReference type="EC" id="3.-.-.-" evidence="2"/>
<evidence type="ECO:0000259" key="1">
    <source>
        <dbReference type="SMART" id="SM00849"/>
    </source>
</evidence>
<dbReference type="PANTHER" id="PTHR42951">
    <property type="entry name" value="METALLO-BETA-LACTAMASE DOMAIN-CONTAINING"/>
    <property type="match status" value="1"/>
</dbReference>
<protein>
    <submittedName>
        <fullName evidence="2">MBL fold metallo-hydrolase</fullName>
        <ecNumber evidence="2">3.-.-.-</ecNumber>
    </submittedName>
</protein>
<dbReference type="InterPro" id="IPR036866">
    <property type="entry name" value="RibonucZ/Hydroxyglut_hydro"/>
</dbReference>
<dbReference type="Gene3D" id="3.60.15.10">
    <property type="entry name" value="Ribonuclease Z/Hydroxyacylglutathione hydrolase-like"/>
    <property type="match status" value="1"/>
</dbReference>
<dbReference type="EMBL" id="CP162511">
    <property type="protein sequence ID" value="XDI05561.1"/>
    <property type="molecule type" value="Genomic_DNA"/>
</dbReference>
<accession>A0AB39BGN4</accession>
<sequence>MSSNGLRLPEPVDPVEFAADRAAEHGVPLADGLPPAAEVRSGVWVLPQPTPGNGIPQYTLSYAIFDAAGGVHLVDPGWDTDENAGRLAAFLADRGARLDDVASVTATHLHPDHLGLAERLRRETGARVQLHAHEQEAARRLAASSLTAVETATARLDGWGVPSAERDELMAVARVAATAGPRTTEVSTGVGPAGFTADLLLRDGDLLDVAGRRIEVLHTPGHTPGHLALVDHDDELLFTGDLVLPTVYPGLGLGGPADDPLGDYLRSLDRVSGYDRHEVLPGHGYRFTGIAERCADIREHHLKRSREIAALHAEHPESSVWQLAAHVSWTAGWANLHGFYRVSALSQTALHLTHLQRAEAAA</sequence>
<gene>
    <name evidence="2" type="ORF">ABFY20_00290</name>
</gene>
<dbReference type="SUPFAM" id="SSF56281">
    <property type="entry name" value="Metallo-hydrolase/oxidoreductase"/>
    <property type="match status" value="1"/>
</dbReference>
<reference evidence="2" key="1">
    <citation type="submission" date="2024-05" db="EMBL/GenBank/DDBJ databases">
        <title>Herbiconiux sp. A18JL235.</title>
        <authorList>
            <person name="Zhang G."/>
        </authorList>
    </citation>
    <scope>NUCLEOTIDE SEQUENCE</scope>
    <source>
        <strain evidence="2">A18JL235</strain>
    </source>
</reference>
<organism evidence="2">
    <name type="scientific">Herbiconiux sp. A18JL235</name>
    <dbReference type="NCBI Taxonomy" id="3152363"/>
    <lineage>
        <taxon>Bacteria</taxon>
        <taxon>Bacillati</taxon>
        <taxon>Actinomycetota</taxon>
        <taxon>Actinomycetes</taxon>
        <taxon>Micrococcales</taxon>
        <taxon>Microbacteriaceae</taxon>
        <taxon>Herbiconiux</taxon>
    </lineage>
</organism>
<dbReference type="PANTHER" id="PTHR42951:SF22">
    <property type="entry name" value="METALLO BETA-LACTAMASE SUPERFAMILY LIPOPROTEIN"/>
    <property type="match status" value="1"/>
</dbReference>
<name>A0AB39BGN4_9MICO</name>
<feature type="domain" description="Metallo-beta-lactamase" evidence="1">
    <location>
        <begin position="58"/>
        <end position="283"/>
    </location>
</feature>
<dbReference type="RefSeq" id="WP_368497942.1">
    <property type="nucleotide sequence ID" value="NZ_CP162511.1"/>
</dbReference>
<evidence type="ECO:0000313" key="2">
    <source>
        <dbReference type="EMBL" id="XDI05561.1"/>
    </source>
</evidence>
<dbReference type="GO" id="GO:0016787">
    <property type="term" value="F:hydrolase activity"/>
    <property type="evidence" value="ECO:0007669"/>
    <property type="project" value="UniProtKB-KW"/>
</dbReference>
<proteinExistence type="predicted"/>
<dbReference type="InterPro" id="IPR001279">
    <property type="entry name" value="Metallo-B-lactamas"/>
</dbReference>